<dbReference type="AlphaFoldDB" id="A0A3B0P0C1"/>
<reference evidence="2" key="1">
    <citation type="submission" date="2018-06" db="EMBL/GenBank/DDBJ databases">
        <authorList>
            <consortium name="Pathogen Informatics"/>
        </authorList>
    </citation>
    <scope>NUCLEOTIDE SEQUENCE [LARGE SCALE GENOMIC DNA]</scope>
    <source>
        <strain evidence="2">NCTC10135</strain>
    </source>
</reference>
<protein>
    <submittedName>
        <fullName evidence="1">Uncharacterized protein</fullName>
    </submittedName>
</protein>
<dbReference type="KEGG" id="mala:NCTC10135_00609"/>
<feature type="non-terminal residue" evidence="1">
    <location>
        <position position="55"/>
    </location>
</feature>
<evidence type="ECO:0000313" key="2">
    <source>
        <dbReference type="Proteomes" id="UP000259864"/>
    </source>
</evidence>
<evidence type="ECO:0000313" key="1">
    <source>
        <dbReference type="EMBL" id="SYV90099.1"/>
    </source>
</evidence>
<accession>A0A3B0P0C1</accession>
<name>A0A3B0P0C1_9BACT</name>
<gene>
    <name evidence="1" type="ORF">NCTC10135_00609</name>
</gene>
<sequence>MLLHLKFAINSYVNPKQANEFNLYHFIQTNFDQSIKEAAKKVGCDFIDVNDTVYW</sequence>
<organism evidence="1 2">
    <name type="scientific">Metamycoplasma alkalescens</name>
    <dbReference type="NCBI Taxonomy" id="45363"/>
    <lineage>
        <taxon>Bacteria</taxon>
        <taxon>Bacillati</taxon>
        <taxon>Mycoplasmatota</taxon>
        <taxon>Mycoplasmoidales</taxon>
        <taxon>Metamycoplasmataceae</taxon>
        <taxon>Metamycoplasma</taxon>
    </lineage>
</organism>
<proteinExistence type="predicted"/>
<dbReference type="EMBL" id="LS991949">
    <property type="protein sequence ID" value="SYV90099.1"/>
    <property type="molecule type" value="Genomic_DNA"/>
</dbReference>
<dbReference type="Proteomes" id="UP000259864">
    <property type="component" value="Chromosome 1"/>
</dbReference>